<sequence>AAHRYQARHDERLVGDAPEVNLDRVVARKNRHVESFAAHRRSAVHSIAEGTGVEFVHGTGRFVDDRRVRIEPTDGSDAYEVDADYVVVATGSSVNVPDLDGLDGVDYLTSADVLDATELPESGVVMGFGYVGIELVPYLAEAGVDLTVIEHDERPLDGADPAFGDELLDLYREEWGVKILTETRERSVERTADGGVRLRVELGGDVVDY</sequence>
<dbReference type="PRINTS" id="PR00411">
    <property type="entry name" value="PNDRDTASEI"/>
</dbReference>
<dbReference type="SUPFAM" id="SSF51905">
    <property type="entry name" value="FAD/NAD(P)-binding domain"/>
    <property type="match status" value="1"/>
</dbReference>
<comment type="caution">
    <text evidence="2">The sequence shown here is derived from an EMBL/GenBank/DDBJ whole genome shotgun (WGS) entry which is preliminary data.</text>
</comment>
<feature type="non-terminal residue" evidence="2">
    <location>
        <position position="209"/>
    </location>
</feature>
<dbReference type="Proteomes" id="UP001596328">
    <property type="component" value="Unassembled WGS sequence"/>
</dbReference>
<evidence type="ECO:0000313" key="3">
    <source>
        <dbReference type="Proteomes" id="UP001596328"/>
    </source>
</evidence>
<protein>
    <submittedName>
        <fullName evidence="2">FAD-dependent oxidoreductase</fullName>
    </submittedName>
</protein>
<gene>
    <name evidence="2" type="ORF">ACFQE1_20690</name>
</gene>
<dbReference type="Gene3D" id="3.50.50.60">
    <property type="entry name" value="FAD/NAD(P)-binding domain"/>
    <property type="match status" value="2"/>
</dbReference>
<dbReference type="PANTHER" id="PTHR43014">
    <property type="entry name" value="MERCURIC REDUCTASE"/>
    <property type="match status" value="1"/>
</dbReference>
<dbReference type="PANTHER" id="PTHR43014:SF5">
    <property type="entry name" value="GLUTATHIONE REDUCTASE (NADPH)"/>
    <property type="match status" value="1"/>
</dbReference>
<evidence type="ECO:0000259" key="1">
    <source>
        <dbReference type="Pfam" id="PF07992"/>
    </source>
</evidence>
<reference evidence="2 3" key="1">
    <citation type="journal article" date="2019" name="Int. J. Syst. Evol. Microbiol.">
        <title>The Global Catalogue of Microorganisms (GCM) 10K type strain sequencing project: providing services to taxonomists for standard genome sequencing and annotation.</title>
        <authorList>
            <consortium name="The Broad Institute Genomics Platform"/>
            <consortium name="The Broad Institute Genome Sequencing Center for Infectious Disease"/>
            <person name="Wu L."/>
            <person name="Ma J."/>
        </authorList>
    </citation>
    <scope>NUCLEOTIDE SEQUENCE [LARGE SCALE GENOMIC DNA]</scope>
    <source>
        <strain evidence="2 3">NBRC 111368</strain>
    </source>
</reference>
<feature type="non-terminal residue" evidence="2">
    <location>
        <position position="1"/>
    </location>
</feature>
<feature type="domain" description="FAD/NAD(P)-binding" evidence="1">
    <location>
        <begin position="40"/>
        <end position="201"/>
    </location>
</feature>
<dbReference type="InterPro" id="IPR036188">
    <property type="entry name" value="FAD/NAD-bd_sf"/>
</dbReference>
<dbReference type="InterPro" id="IPR023753">
    <property type="entry name" value="FAD/NAD-binding_dom"/>
</dbReference>
<keyword evidence="3" id="KW-1185">Reference proteome</keyword>
<dbReference type="EMBL" id="JBHSWU010001357">
    <property type="protein sequence ID" value="MFC6726743.1"/>
    <property type="molecule type" value="Genomic_DNA"/>
</dbReference>
<proteinExistence type="predicted"/>
<evidence type="ECO:0000313" key="2">
    <source>
        <dbReference type="EMBL" id="MFC6726743.1"/>
    </source>
</evidence>
<dbReference type="AlphaFoldDB" id="A0ABD5S4X1"/>
<accession>A0ABD5S4X1</accession>
<organism evidence="2 3">
    <name type="scientific">Halobium palmae</name>
    <dbReference type="NCBI Taxonomy" id="1776492"/>
    <lineage>
        <taxon>Archaea</taxon>
        <taxon>Methanobacteriati</taxon>
        <taxon>Methanobacteriota</taxon>
        <taxon>Stenosarchaea group</taxon>
        <taxon>Halobacteria</taxon>
        <taxon>Halobacteriales</taxon>
        <taxon>Haloferacaceae</taxon>
        <taxon>Halobium</taxon>
    </lineage>
</organism>
<dbReference type="Pfam" id="PF07992">
    <property type="entry name" value="Pyr_redox_2"/>
    <property type="match status" value="1"/>
</dbReference>
<name>A0ABD5S4X1_9EURY</name>